<dbReference type="Proteomes" id="UP000824088">
    <property type="component" value="Unassembled WGS sequence"/>
</dbReference>
<dbReference type="InterPro" id="IPR035908">
    <property type="entry name" value="F0_ATP_A_sf"/>
</dbReference>
<keyword evidence="9 12" id="KW-0472">Membrane</keyword>
<evidence type="ECO:0000256" key="5">
    <source>
        <dbReference type="ARBA" id="ARBA00022692"/>
    </source>
</evidence>
<dbReference type="Gene3D" id="1.20.120.220">
    <property type="entry name" value="ATP synthase, F0 complex, subunit A"/>
    <property type="match status" value="1"/>
</dbReference>
<protein>
    <submittedName>
        <fullName evidence="13">F0F1 ATP synthase subunit A</fullName>
    </submittedName>
</protein>
<feature type="transmembrane region" description="Helical" evidence="12">
    <location>
        <begin position="220"/>
        <end position="244"/>
    </location>
</feature>
<organism evidence="13 14">
    <name type="scientific">Candidatus Limadaptatus stercorigallinarum</name>
    <dbReference type="NCBI Taxonomy" id="2840845"/>
    <lineage>
        <taxon>Bacteria</taxon>
        <taxon>Bacillati</taxon>
        <taxon>Bacillota</taxon>
        <taxon>Clostridia</taxon>
        <taxon>Eubacteriales</taxon>
        <taxon>Candidatus Limadaptatus</taxon>
    </lineage>
</organism>
<dbReference type="GO" id="GO:0005886">
    <property type="term" value="C:plasma membrane"/>
    <property type="evidence" value="ECO:0007669"/>
    <property type="project" value="TreeGrafter"/>
</dbReference>
<comment type="similarity">
    <text evidence="2">Belongs to the ATPase A chain family.</text>
</comment>
<name>A0A9D1HS06_9FIRM</name>
<evidence type="ECO:0000256" key="10">
    <source>
        <dbReference type="ARBA" id="ARBA00023310"/>
    </source>
</evidence>
<dbReference type="SUPFAM" id="SSF81336">
    <property type="entry name" value="F1F0 ATP synthase subunit A"/>
    <property type="match status" value="1"/>
</dbReference>
<evidence type="ECO:0000256" key="2">
    <source>
        <dbReference type="ARBA" id="ARBA00006810"/>
    </source>
</evidence>
<feature type="transmembrane region" description="Helical" evidence="12">
    <location>
        <begin position="161"/>
        <end position="183"/>
    </location>
</feature>
<comment type="subcellular location">
    <subcellularLocation>
        <location evidence="1">Membrane</location>
        <topology evidence="1">Multi-pass membrane protein</topology>
    </subcellularLocation>
</comment>
<keyword evidence="7 12" id="KW-1133">Transmembrane helix</keyword>
<dbReference type="GO" id="GO:0046933">
    <property type="term" value="F:proton-transporting ATP synthase activity, rotational mechanism"/>
    <property type="evidence" value="ECO:0007669"/>
    <property type="project" value="TreeGrafter"/>
</dbReference>
<evidence type="ECO:0000256" key="9">
    <source>
        <dbReference type="ARBA" id="ARBA00023136"/>
    </source>
</evidence>
<evidence type="ECO:0000256" key="12">
    <source>
        <dbReference type="SAM" id="Phobius"/>
    </source>
</evidence>
<dbReference type="PRINTS" id="PR00123">
    <property type="entry name" value="ATPASEA"/>
</dbReference>
<evidence type="ECO:0000313" key="13">
    <source>
        <dbReference type="EMBL" id="HIU21568.1"/>
    </source>
</evidence>
<accession>A0A9D1HS06</accession>
<keyword evidence="6" id="KW-0375">Hydrogen ion transport</keyword>
<keyword evidence="4" id="KW-0138">CF(0)</keyword>
<evidence type="ECO:0000256" key="1">
    <source>
        <dbReference type="ARBA" id="ARBA00004141"/>
    </source>
</evidence>
<evidence type="ECO:0000256" key="4">
    <source>
        <dbReference type="ARBA" id="ARBA00022547"/>
    </source>
</evidence>
<dbReference type="EMBL" id="DVMN01000089">
    <property type="protein sequence ID" value="HIU21568.1"/>
    <property type="molecule type" value="Genomic_DNA"/>
</dbReference>
<sequence>MKKKKIIAAVVIACVAALLIVGIVLTDPLYTSSEDISDVMQDAVLHEENAISLFGLEVNPSLISAITVTLVLLIFAAIVRIFFIPRFKTVPGKFQLFIETIVGMFSGLAKKNSPHYNDFLGAYIFAAGVYIFVGTVFELVGIPVQAVSGNSLSLPAPLADINAAIALGFLSYFVIMAGGIAHNGLRGFGRTIKDFSLPISMSFRLFGALLSGLLVTELVYYYLALSFVLPVIVGVLFTLMHALIQSYVLVMLTSLFYGEVTEPPVAHEKKHKPALKHKPARNNKTAVQEV</sequence>
<dbReference type="GO" id="GO:0042777">
    <property type="term" value="P:proton motive force-driven plasma membrane ATP synthesis"/>
    <property type="evidence" value="ECO:0007669"/>
    <property type="project" value="TreeGrafter"/>
</dbReference>
<dbReference type="InterPro" id="IPR000568">
    <property type="entry name" value="ATP_synth_F0_asu"/>
</dbReference>
<dbReference type="InterPro" id="IPR045082">
    <property type="entry name" value="ATP_syn_F0_a_bact/chloroplast"/>
</dbReference>
<feature type="compositionally biased region" description="Basic residues" evidence="11">
    <location>
        <begin position="268"/>
        <end position="281"/>
    </location>
</feature>
<feature type="transmembrane region" description="Helical" evidence="12">
    <location>
        <begin position="120"/>
        <end position="141"/>
    </location>
</feature>
<feature type="region of interest" description="Disordered" evidence="11">
    <location>
        <begin position="268"/>
        <end position="290"/>
    </location>
</feature>
<dbReference type="PANTHER" id="PTHR42823">
    <property type="entry name" value="ATP SYNTHASE SUBUNIT A, CHLOROPLASTIC"/>
    <property type="match status" value="1"/>
</dbReference>
<reference evidence="13" key="2">
    <citation type="journal article" date="2021" name="PeerJ">
        <title>Extensive microbial diversity within the chicken gut microbiome revealed by metagenomics and culture.</title>
        <authorList>
            <person name="Gilroy R."/>
            <person name="Ravi A."/>
            <person name="Getino M."/>
            <person name="Pursley I."/>
            <person name="Horton D.L."/>
            <person name="Alikhan N.F."/>
            <person name="Baker D."/>
            <person name="Gharbi K."/>
            <person name="Hall N."/>
            <person name="Watson M."/>
            <person name="Adriaenssens E.M."/>
            <person name="Foster-Nyarko E."/>
            <person name="Jarju S."/>
            <person name="Secka A."/>
            <person name="Antonio M."/>
            <person name="Oren A."/>
            <person name="Chaudhuri R.R."/>
            <person name="La Ragione R."/>
            <person name="Hildebrand F."/>
            <person name="Pallen M.J."/>
        </authorList>
    </citation>
    <scope>NUCLEOTIDE SEQUENCE</scope>
    <source>
        <strain evidence="13">1063</strain>
    </source>
</reference>
<keyword evidence="8" id="KW-0406">Ion transport</keyword>
<keyword evidence="10" id="KW-0066">ATP synthesis</keyword>
<evidence type="ECO:0000256" key="3">
    <source>
        <dbReference type="ARBA" id="ARBA00022448"/>
    </source>
</evidence>
<dbReference type="PANTHER" id="PTHR42823:SF3">
    <property type="entry name" value="ATP SYNTHASE SUBUNIT A, CHLOROPLASTIC"/>
    <property type="match status" value="1"/>
</dbReference>
<evidence type="ECO:0000313" key="14">
    <source>
        <dbReference type="Proteomes" id="UP000824088"/>
    </source>
</evidence>
<gene>
    <name evidence="13" type="ORF">IAD51_04985</name>
</gene>
<keyword evidence="5 12" id="KW-0812">Transmembrane</keyword>
<dbReference type="GO" id="GO:0045259">
    <property type="term" value="C:proton-transporting ATP synthase complex"/>
    <property type="evidence" value="ECO:0007669"/>
    <property type="project" value="UniProtKB-KW"/>
</dbReference>
<dbReference type="Pfam" id="PF00119">
    <property type="entry name" value="ATP-synt_A"/>
    <property type="match status" value="1"/>
</dbReference>
<dbReference type="AlphaFoldDB" id="A0A9D1HS06"/>
<reference evidence="13" key="1">
    <citation type="submission" date="2020-10" db="EMBL/GenBank/DDBJ databases">
        <authorList>
            <person name="Gilroy R."/>
        </authorList>
    </citation>
    <scope>NUCLEOTIDE SEQUENCE</scope>
    <source>
        <strain evidence="13">1063</strain>
    </source>
</reference>
<evidence type="ECO:0000256" key="8">
    <source>
        <dbReference type="ARBA" id="ARBA00023065"/>
    </source>
</evidence>
<proteinExistence type="inferred from homology"/>
<evidence type="ECO:0000256" key="7">
    <source>
        <dbReference type="ARBA" id="ARBA00022989"/>
    </source>
</evidence>
<evidence type="ECO:0000256" key="11">
    <source>
        <dbReference type="SAM" id="MobiDB-lite"/>
    </source>
</evidence>
<keyword evidence="3" id="KW-0813">Transport</keyword>
<comment type="caution">
    <text evidence="13">The sequence shown here is derived from an EMBL/GenBank/DDBJ whole genome shotgun (WGS) entry which is preliminary data.</text>
</comment>
<evidence type="ECO:0000256" key="6">
    <source>
        <dbReference type="ARBA" id="ARBA00022781"/>
    </source>
</evidence>
<feature type="transmembrane region" description="Helical" evidence="12">
    <location>
        <begin position="62"/>
        <end position="83"/>
    </location>
</feature>